<dbReference type="AlphaFoldDB" id="A0A644TPQ3"/>
<dbReference type="InterPro" id="IPR032820">
    <property type="entry name" value="ATPase_put"/>
</dbReference>
<gene>
    <name evidence="2" type="ORF">SDC9_14709</name>
</gene>
<feature type="transmembrane region" description="Helical" evidence="1">
    <location>
        <begin position="40"/>
        <end position="64"/>
    </location>
</feature>
<keyword evidence="1" id="KW-1133">Transmembrane helix</keyword>
<sequence>MRKEDPRQMMKALGLVGSIGLNTVVAVAIGLFAGKWVDHYFGTIPFATVSGIILGMLAGLWAAYKRIMDKS</sequence>
<reference evidence="2" key="1">
    <citation type="submission" date="2019-08" db="EMBL/GenBank/DDBJ databases">
        <authorList>
            <person name="Kucharzyk K."/>
            <person name="Murdoch R.W."/>
            <person name="Higgins S."/>
            <person name="Loffler F."/>
        </authorList>
    </citation>
    <scope>NUCLEOTIDE SEQUENCE</scope>
</reference>
<accession>A0A644TPQ3</accession>
<organism evidence="2">
    <name type="scientific">bioreactor metagenome</name>
    <dbReference type="NCBI Taxonomy" id="1076179"/>
    <lineage>
        <taxon>unclassified sequences</taxon>
        <taxon>metagenomes</taxon>
        <taxon>ecological metagenomes</taxon>
    </lineage>
</organism>
<evidence type="ECO:0008006" key="3">
    <source>
        <dbReference type="Google" id="ProtNLM"/>
    </source>
</evidence>
<dbReference type="Pfam" id="PF09527">
    <property type="entry name" value="ATPase_gene1"/>
    <property type="match status" value="1"/>
</dbReference>
<evidence type="ECO:0000313" key="2">
    <source>
        <dbReference type="EMBL" id="MPL68976.1"/>
    </source>
</evidence>
<comment type="caution">
    <text evidence="2">The sequence shown here is derived from an EMBL/GenBank/DDBJ whole genome shotgun (WGS) entry which is preliminary data.</text>
</comment>
<keyword evidence="1" id="KW-0812">Transmembrane</keyword>
<keyword evidence="1" id="KW-0472">Membrane</keyword>
<feature type="transmembrane region" description="Helical" evidence="1">
    <location>
        <begin position="12"/>
        <end position="34"/>
    </location>
</feature>
<protein>
    <recommendedName>
        <fullName evidence="3">ATP synthase protein I</fullName>
    </recommendedName>
</protein>
<proteinExistence type="predicted"/>
<dbReference type="EMBL" id="VSSQ01000044">
    <property type="protein sequence ID" value="MPL68976.1"/>
    <property type="molecule type" value="Genomic_DNA"/>
</dbReference>
<evidence type="ECO:0000256" key="1">
    <source>
        <dbReference type="SAM" id="Phobius"/>
    </source>
</evidence>
<name>A0A644TPQ3_9ZZZZ</name>